<evidence type="ECO:0000313" key="2">
    <source>
        <dbReference type="Proteomes" id="UP000308886"/>
    </source>
</evidence>
<keyword evidence="2" id="KW-1185">Reference proteome</keyword>
<dbReference type="Proteomes" id="UP000308886">
    <property type="component" value="Unassembled WGS sequence"/>
</dbReference>
<sequence length="160" mass="18146">MKNADILFIGLIIIGCILICMDTCLLHGLELANDKIDSRREWIVFVRHSDLERFDSVKFENQVSTVPYENPGAKPVSTAVTTSGTAAQIAEAVFYAMKGYDYYNYNVTSVTLIKDRYWIVEARVPYSKRTLIAEINKKDGQILRIFDGKIGNSQSLRNDK</sequence>
<accession>A0AC61QLZ2</accession>
<organism evidence="1 2">
    <name type="scientific">Palleniella muris</name>
    <dbReference type="NCBI Taxonomy" id="3038145"/>
    <lineage>
        <taxon>Bacteria</taxon>
        <taxon>Pseudomonadati</taxon>
        <taxon>Bacteroidota</taxon>
        <taxon>Bacteroidia</taxon>
        <taxon>Bacteroidales</taxon>
        <taxon>Prevotellaceae</taxon>
        <taxon>Palleniella</taxon>
    </lineage>
</organism>
<reference evidence="1" key="1">
    <citation type="submission" date="2019-04" db="EMBL/GenBank/DDBJ databases">
        <title>Microbes associate with the intestines of laboratory mice.</title>
        <authorList>
            <person name="Navarre W."/>
            <person name="Wong E."/>
            <person name="Huang K."/>
            <person name="Tropini C."/>
            <person name="Ng K."/>
            <person name="Yu B."/>
        </authorList>
    </citation>
    <scope>NUCLEOTIDE SEQUENCE</scope>
    <source>
        <strain evidence="1">NM73_A23</strain>
    </source>
</reference>
<dbReference type="EMBL" id="SRZC01000030">
    <property type="protein sequence ID" value="TGX80117.1"/>
    <property type="molecule type" value="Genomic_DNA"/>
</dbReference>
<comment type="caution">
    <text evidence="1">The sequence shown here is derived from an EMBL/GenBank/DDBJ whole genome shotgun (WGS) entry which is preliminary data.</text>
</comment>
<evidence type="ECO:0000313" key="1">
    <source>
        <dbReference type="EMBL" id="TGX80117.1"/>
    </source>
</evidence>
<gene>
    <name evidence="1" type="ORF">E5358_13765</name>
</gene>
<name>A0AC61QLZ2_9BACT</name>
<protein>
    <submittedName>
        <fullName evidence="1">Uncharacterized protein</fullName>
    </submittedName>
</protein>
<proteinExistence type="predicted"/>